<reference evidence="1 2" key="1">
    <citation type="submission" date="2016-11" db="EMBL/GenBank/DDBJ databases">
        <authorList>
            <person name="Jaros S."/>
            <person name="Januszkiewicz K."/>
            <person name="Wedrychowicz H."/>
        </authorList>
    </citation>
    <scope>NUCLEOTIDE SEQUENCE [LARGE SCALE GENOMIC DNA]</scope>
    <source>
        <strain evidence="1 2">DSM 14828</strain>
    </source>
</reference>
<evidence type="ECO:0000313" key="2">
    <source>
        <dbReference type="Proteomes" id="UP000184251"/>
    </source>
</evidence>
<dbReference type="STRING" id="1120975.SAMN02746064_01479"/>
<protein>
    <submittedName>
        <fullName evidence="1">Uncharacterized protein</fullName>
    </submittedName>
</protein>
<keyword evidence="2" id="KW-1185">Reference proteome</keyword>
<gene>
    <name evidence="1" type="ORF">SAMN02746064_01479</name>
</gene>
<organism evidence="1 2">
    <name type="scientific">Alkalibacter saccharofermentans DSM 14828</name>
    <dbReference type="NCBI Taxonomy" id="1120975"/>
    <lineage>
        <taxon>Bacteria</taxon>
        <taxon>Bacillati</taxon>
        <taxon>Bacillota</taxon>
        <taxon>Clostridia</taxon>
        <taxon>Eubacteriales</taxon>
        <taxon>Eubacteriaceae</taxon>
        <taxon>Alkalibacter</taxon>
    </lineage>
</organism>
<dbReference type="AlphaFoldDB" id="A0A1M4XD26"/>
<sequence>MHQPLETGRSITAVSPSQETCLKSVNVNDGKVYGLVCMDEIVSFFYSTSFQGRVFNKNNGRKHYVAIERNIIKNRACG</sequence>
<name>A0A1M4XD26_9FIRM</name>
<dbReference type="Proteomes" id="UP000184251">
    <property type="component" value="Unassembled WGS sequence"/>
</dbReference>
<accession>A0A1M4XD26</accession>
<proteinExistence type="predicted"/>
<dbReference type="EMBL" id="FQTU01000009">
    <property type="protein sequence ID" value="SHE91414.1"/>
    <property type="molecule type" value="Genomic_DNA"/>
</dbReference>
<evidence type="ECO:0000313" key="1">
    <source>
        <dbReference type="EMBL" id="SHE91414.1"/>
    </source>
</evidence>